<dbReference type="GO" id="GO:0031514">
    <property type="term" value="C:motile cilium"/>
    <property type="evidence" value="ECO:0007669"/>
    <property type="project" value="TreeGrafter"/>
</dbReference>
<evidence type="ECO:0000256" key="10">
    <source>
        <dbReference type="ARBA" id="ARBA00023242"/>
    </source>
</evidence>
<keyword evidence="7 14" id="KW-0175">Coiled coil</keyword>
<accession>A0A1Q3FXH1</accession>
<keyword evidence="9" id="KW-0206">Cytoskeleton</keyword>
<evidence type="ECO:0000256" key="2">
    <source>
        <dbReference type="ARBA" id="ARBA00004611"/>
    </source>
</evidence>
<dbReference type="GO" id="GO:0044782">
    <property type="term" value="P:cilium organization"/>
    <property type="evidence" value="ECO:0007669"/>
    <property type="project" value="TreeGrafter"/>
</dbReference>
<proteinExistence type="inferred from homology"/>
<keyword evidence="11" id="KW-0469">Meiosis</keyword>
<protein>
    <recommendedName>
        <fullName evidence="4">Meiosis-specific nuclear structural protein 1</fullName>
    </recommendedName>
</protein>
<keyword evidence="10" id="KW-0539">Nucleus</keyword>
<evidence type="ECO:0000313" key="16">
    <source>
        <dbReference type="EMBL" id="JAV32291.1"/>
    </source>
</evidence>
<dbReference type="InterPro" id="IPR026504">
    <property type="entry name" value="MNS1"/>
</dbReference>
<evidence type="ECO:0000256" key="3">
    <source>
        <dbReference type="ARBA" id="ARBA00009158"/>
    </source>
</evidence>
<organism evidence="16">
    <name type="scientific">Culex tarsalis</name>
    <name type="common">Encephalitis mosquito</name>
    <dbReference type="NCBI Taxonomy" id="7177"/>
    <lineage>
        <taxon>Eukaryota</taxon>
        <taxon>Metazoa</taxon>
        <taxon>Ecdysozoa</taxon>
        <taxon>Arthropoda</taxon>
        <taxon>Hexapoda</taxon>
        <taxon>Insecta</taxon>
        <taxon>Pterygota</taxon>
        <taxon>Neoptera</taxon>
        <taxon>Endopterygota</taxon>
        <taxon>Diptera</taxon>
        <taxon>Nematocera</taxon>
        <taxon>Culicoidea</taxon>
        <taxon>Culicidae</taxon>
        <taxon>Culicinae</taxon>
        <taxon>Culicini</taxon>
        <taxon>Culex</taxon>
        <taxon>Culex</taxon>
    </lineage>
</organism>
<dbReference type="GO" id="GO:0005634">
    <property type="term" value="C:nucleus"/>
    <property type="evidence" value="ECO:0007669"/>
    <property type="project" value="UniProtKB-SubCell"/>
</dbReference>
<evidence type="ECO:0000256" key="9">
    <source>
        <dbReference type="ARBA" id="ARBA00023212"/>
    </source>
</evidence>
<keyword evidence="6" id="KW-0282">Flagellum</keyword>
<evidence type="ECO:0000256" key="13">
    <source>
        <dbReference type="ARBA" id="ARBA00046114"/>
    </source>
</evidence>
<evidence type="ECO:0000256" key="6">
    <source>
        <dbReference type="ARBA" id="ARBA00022846"/>
    </source>
</evidence>
<evidence type="ECO:0000256" key="1">
    <source>
        <dbReference type="ARBA" id="ARBA00004123"/>
    </source>
</evidence>
<keyword evidence="5" id="KW-0963">Cytoplasm</keyword>
<dbReference type="PANTHER" id="PTHR19265">
    <property type="entry name" value="MEIOSIS-SPECIFIC NUCLEAR STRUCTURAL PROTEIN 1"/>
    <property type="match status" value="1"/>
</dbReference>
<sequence>MFPAPEKRRQLRQTALCREVQSARKQECFQRDLNQIQRNGQLSQQKRQHTAVVLECDLQAKKRQEEALEEERQKQLEEERELALQLYEANRRRINEEKLRQQLRDSNQELRELESKLRAAYVAKGIAAQKAELEAKRLEEQLAAQREQEELEQLRLKNLEFIQQCQEEEWKQKLELRDTLHAQMKALQQQKQVMYEEFLREKTYLDEICRKLQEERFEEIRRKLELQQRTRREMEYFKEAKELWQERQRLAVAEENERIRRYLEARDAEQEAQNRRKLESAKSRERLNEKMVAELQEEFDEARKRENLLQDLYAAELDERQEQRLQRDLEQQLRKRIEARLGIERQLVEIECRRKQQEDEDRRFKEDQLKLWAERDRLDQLSNEKRRLKLMEHRRAIQELLEDRRQRRADEVKELMQMQSMFEQEEKRREEIIEEERIKLLKEHVTALLGFLPPGVLRESDREHLPLPKDK</sequence>
<evidence type="ECO:0000256" key="14">
    <source>
        <dbReference type="SAM" id="Coils"/>
    </source>
</evidence>
<evidence type="ECO:0000256" key="7">
    <source>
        <dbReference type="ARBA" id="ARBA00023054"/>
    </source>
</evidence>
<name>A0A1Q3FXH1_CULTA</name>
<dbReference type="InterPro" id="IPR043597">
    <property type="entry name" value="TPH_dom"/>
</dbReference>
<evidence type="ECO:0000256" key="11">
    <source>
        <dbReference type="ARBA" id="ARBA00023254"/>
    </source>
</evidence>
<comment type="similarity">
    <text evidence="3">Belongs to the MNS1 family.</text>
</comment>
<comment type="subcellular location">
    <subcellularLocation>
        <location evidence="2">Cytoplasm</location>
        <location evidence="2">Cytoskeleton</location>
        <location evidence="2">Flagellum axoneme</location>
    </subcellularLocation>
    <subcellularLocation>
        <location evidence="1">Nucleus</location>
    </subcellularLocation>
</comment>
<comment type="function">
    <text evidence="13">Microtubule inner protein (MIP) part of the dynein-decorated doublet microtubules (DMTs) in cilia axoneme, which is required for motile cilia beating. May play a role in the control of meiotic division and germ cell differentiation through regulation of pairing and recombination during meiosis. Required for sperm flagella assembly. May play a role in the assembly and function of the outer dynein arm-docking complex (ODA-DC). ODA-DC mediates outer dynein arms (ODA) binding onto the axonemal doublet microtubules.</text>
</comment>
<dbReference type="Pfam" id="PF13868">
    <property type="entry name" value="TPH"/>
    <property type="match status" value="1"/>
</dbReference>
<feature type="coiled-coil region" evidence="14">
    <location>
        <begin position="51"/>
        <end position="360"/>
    </location>
</feature>
<reference evidence="16" key="1">
    <citation type="submission" date="2017-01" db="EMBL/GenBank/DDBJ databases">
        <title>A deep insight into the sialotranscriptome of adult male and female Cluex tarsalis mosquitoes.</title>
        <authorList>
            <person name="Ribeiro J.M."/>
            <person name="Moreira F."/>
            <person name="Bernard K.A."/>
            <person name="Calvo E."/>
        </authorList>
    </citation>
    <scope>NUCLEOTIDE SEQUENCE</scope>
    <source>
        <strain evidence="16">Kern County</strain>
        <tissue evidence="16">Salivary glands</tissue>
    </source>
</reference>
<evidence type="ECO:0000259" key="15">
    <source>
        <dbReference type="Pfam" id="PF13868"/>
    </source>
</evidence>
<dbReference type="EMBL" id="GFDL01002754">
    <property type="protein sequence ID" value="JAV32291.1"/>
    <property type="molecule type" value="Transcribed_RNA"/>
</dbReference>
<evidence type="ECO:0000256" key="8">
    <source>
        <dbReference type="ARBA" id="ARBA00023069"/>
    </source>
</evidence>
<feature type="domain" description="Trichohyalin-plectin-homology" evidence="15">
    <location>
        <begin position="103"/>
        <end position="454"/>
    </location>
</feature>
<evidence type="ECO:0000256" key="4">
    <source>
        <dbReference type="ARBA" id="ARBA00014813"/>
    </source>
</evidence>
<dbReference type="GO" id="GO:0051321">
    <property type="term" value="P:meiotic cell cycle"/>
    <property type="evidence" value="ECO:0007669"/>
    <property type="project" value="UniProtKB-KW"/>
</dbReference>
<dbReference type="AlphaFoldDB" id="A0A1Q3FXH1"/>
<keyword evidence="12" id="KW-0966">Cell projection</keyword>
<evidence type="ECO:0000256" key="12">
    <source>
        <dbReference type="ARBA" id="ARBA00023273"/>
    </source>
</evidence>
<keyword evidence="8" id="KW-0969">Cilium</keyword>
<evidence type="ECO:0000256" key="5">
    <source>
        <dbReference type="ARBA" id="ARBA00022490"/>
    </source>
</evidence>
<dbReference type="PANTHER" id="PTHR19265:SF0">
    <property type="entry name" value="MEIOSIS-SPECIFIC NUCLEAR STRUCTURAL PROTEIN 1"/>
    <property type="match status" value="1"/>
</dbReference>